<reference evidence="2" key="1">
    <citation type="submission" date="2020-07" db="EMBL/GenBank/DDBJ databases">
        <title>The High-quality genome of the commercially important snow crab, Chionoecetes opilio.</title>
        <authorList>
            <person name="Jeong J.-H."/>
            <person name="Ryu S."/>
        </authorList>
    </citation>
    <scope>NUCLEOTIDE SEQUENCE</scope>
    <source>
        <strain evidence="2">MADBK_172401_WGS</strain>
        <tissue evidence="2">Digestive gland</tissue>
    </source>
</reference>
<organism evidence="2 3">
    <name type="scientific">Chionoecetes opilio</name>
    <name type="common">Atlantic snow crab</name>
    <name type="synonym">Cancer opilio</name>
    <dbReference type="NCBI Taxonomy" id="41210"/>
    <lineage>
        <taxon>Eukaryota</taxon>
        <taxon>Metazoa</taxon>
        <taxon>Ecdysozoa</taxon>
        <taxon>Arthropoda</taxon>
        <taxon>Crustacea</taxon>
        <taxon>Multicrustacea</taxon>
        <taxon>Malacostraca</taxon>
        <taxon>Eumalacostraca</taxon>
        <taxon>Eucarida</taxon>
        <taxon>Decapoda</taxon>
        <taxon>Pleocyemata</taxon>
        <taxon>Brachyura</taxon>
        <taxon>Eubrachyura</taxon>
        <taxon>Majoidea</taxon>
        <taxon>Majidae</taxon>
        <taxon>Chionoecetes</taxon>
    </lineage>
</organism>
<feature type="domain" description="Fibronectin type-III" evidence="1">
    <location>
        <begin position="511"/>
        <end position="602"/>
    </location>
</feature>
<dbReference type="InterPro" id="IPR036116">
    <property type="entry name" value="FN3_sf"/>
</dbReference>
<dbReference type="PROSITE" id="PS50853">
    <property type="entry name" value="FN3"/>
    <property type="match status" value="5"/>
</dbReference>
<dbReference type="GO" id="GO:0016020">
    <property type="term" value="C:membrane"/>
    <property type="evidence" value="ECO:0007669"/>
    <property type="project" value="UniProtKB-SubCell"/>
</dbReference>
<evidence type="ECO:0000313" key="3">
    <source>
        <dbReference type="Proteomes" id="UP000770661"/>
    </source>
</evidence>
<dbReference type="AlphaFoldDB" id="A0A8J4XP48"/>
<feature type="domain" description="Fibronectin type-III" evidence="1">
    <location>
        <begin position="222"/>
        <end position="316"/>
    </location>
</feature>
<feature type="domain" description="Fibronectin type-III" evidence="1">
    <location>
        <begin position="128"/>
        <end position="218"/>
    </location>
</feature>
<evidence type="ECO:0000259" key="1">
    <source>
        <dbReference type="PROSITE" id="PS50853"/>
    </source>
</evidence>
<dbReference type="PANTHER" id="PTHR46957">
    <property type="entry name" value="CYTOKINE RECEPTOR"/>
    <property type="match status" value="1"/>
</dbReference>
<dbReference type="InterPro" id="IPR003961">
    <property type="entry name" value="FN3_dom"/>
</dbReference>
<feature type="domain" description="Fibronectin type-III" evidence="1">
    <location>
        <begin position="318"/>
        <end position="416"/>
    </location>
</feature>
<keyword evidence="3" id="KW-1185">Reference proteome</keyword>
<dbReference type="SMART" id="SM00060">
    <property type="entry name" value="FN3"/>
    <property type="match status" value="5"/>
</dbReference>
<feature type="domain" description="Fibronectin type-III" evidence="1">
    <location>
        <begin position="417"/>
        <end position="507"/>
    </location>
</feature>
<dbReference type="Proteomes" id="UP000770661">
    <property type="component" value="Unassembled WGS sequence"/>
</dbReference>
<name>A0A8J4XP48_CHIOP</name>
<evidence type="ECO:0000313" key="2">
    <source>
        <dbReference type="EMBL" id="KAG0711097.1"/>
    </source>
</evidence>
<sequence length="602" mass="66360">MHVTLGCVENSSVMVWEEIGWNKAERDGGHIENCRVTEFGTGYIEFTWDFVEGTPDYPLHKYSLTTDSDLTSEFKCTSPTCSKTIEDLDACIEHTFELTPIFYDPSGNDIDGAICTTNGYTTDEIPGPVSNIRVTADTDAATSLKWNQPSVNSKCVDSYDVCFRLDKTTDTVCEEANSTQVTINSLAACSLYHVVVIPLTQSGMKGAKFEDEFTSHDGVPGKPQDVEVGLITPDTIQLLWNNPIENPACLERFYITIGETHSKMVKPMERKSGSYDNEFTFKPLFSCNNYTIDVCSANLAEMTSDKVIKYATTGETKPVGPPTVTVNPSGPNSIEVSWGDNENDRCSGSFEVCWSDGVHPVEQCHEIGGDGDNNFIIDDLLPCSNYDVSVTVQSPNGTFVSNSTSNSTLTQDIRPGPVVDLQVINIDTNRITINCQPPKVNPQCVKEIITRVIDENEKSLQIEKKSQYEETISGLKACTDYRVVVSIKSPSGLESEVREIRIRTLDDIPSEPQEFSVNEVTTTSITVQWFQPATNPRCASEYNLTWMDDTSDDTIIISDAPTFKVVYTLAGLQPCMNYNFTLNAESSVGEGPETTLSHSTAC</sequence>
<comment type="caution">
    <text evidence="2">The sequence shown here is derived from an EMBL/GenBank/DDBJ whole genome shotgun (WGS) entry which is preliminary data.</text>
</comment>
<dbReference type="OrthoDB" id="261433at2759"/>
<dbReference type="Gene3D" id="2.60.40.10">
    <property type="entry name" value="Immunoglobulins"/>
    <property type="match status" value="5"/>
</dbReference>
<dbReference type="SUPFAM" id="SSF49265">
    <property type="entry name" value="Fibronectin type III"/>
    <property type="match status" value="3"/>
</dbReference>
<protein>
    <submittedName>
        <fullName evidence="2">Receptor-type tyrosine-protein phosphatase delta</fullName>
    </submittedName>
</protein>
<proteinExistence type="predicted"/>
<dbReference type="InterPro" id="IPR013783">
    <property type="entry name" value="Ig-like_fold"/>
</dbReference>
<dbReference type="PANTHER" id="PTHR46957:SF3">
    <property type="entry name" value="CYTOKINE RECEPTOR"/>
    <property type="match status" value="1"/>
</dbReference>
<accession>A0A8J4XP48</accession>
<dbReference type="InterPro" id="IPR050713">
    <property type="entry name" value="RTP_Phos/Ushers"/>
</dbReference>
<dbReference type="CDD" id="cd00063">
    <property type="entry name" value="FN3"/>
    <property type="match status" value="5"/>
</dbReference>
<gene>
    <name evidence="2" type="primary">PTPRD</name>
    <name evidence="2" type="ORF">GWK47_021372</name>
</gene>
<keyword evidence="2" id="KW-0675">Receptor</keyword>
<dbReference type="EMBL" id="JACEEZ010023612">
    <property type="protein sequence ID" value="KAG0711097.1"/>
    <property type="molecule type" value="Genomic_DNA"/>
</dbReference>
<dbReference type="Pfam" id="PF00041">
    <property type="entry name" value="fn3"/>
    <property type="match status" value="1"/>
</dbReference>